<name>Q07UX0_RHOP5</name>
<dbReference type="AlphaFoldDB" id="Q07UX0"/>
<dbReference type="STRING" id="316055.RPE_0305"/>
<keyword evidence="3 6" id="KW-0812">Transmembrane</keyword>
<sequence length="877" mass="92699">MLRRFAPRKDGVSSFLSERLRMSVLSEPLPRRRISALPLRYAFRELRGGLSGFYVFIACIALGVLAIAGVGSVAASLSEGLAREGRALLGGDVAFSLIQREAKPEELAYLRSRGKVSPAATLRGMARTADDRLALVELKAVDDAYPSLGRLTLDPPLPTPELLAERDGAHGAAADAALLARLDLKVGDRVHVGQALFEIRSVLGAEPDKLSGAVGFGPRFLIGEDGLRATQLLQPGTLVRWTYRVVLPQNTADDAGARQLADDARAALPQAGWEIRTRDNASPQLERTISRFTQFLTLVGLAALLVGGVGVANAVKSHVDRKRDVIAAFKALGATGRDVFAIYLTQVLVLAVIGSGVGLVLGAALPYAIVGLFGAMLPLPVVPTLHPVELMLSLVYGLLTALAFGLWPLTQVQEVPVAALFREAVISERHTVRRKHLVWMAAVIALLIAVVIGLAYDKRVAAAFVGASVVAFALLRGIASALMAGARKLPRAKSTMLRLAVNNIHRPGALTPSVVMSLGLGLAVLVTVTQIDGNLRRQFLAALPERAPSFYFIDIPSTETDRFSAFLKQKAPAATIEDVPLLRGRIVSARGLKAEELKPSTDAEWVLQSDRGLTYAADIPRGSKVVEGQWWEPNYSGPPLVSFEKKLADGLGLKIGDEVVVNVLGRDIAATIANLRTVDWQSLGINFVVVYSPNAFAGAPHTHIATLTEPNGTAAGDGAMIKAVADAFPMVTSVRVREALETIGGVVSNLALAVRGASAVTLISAILVLGGALAAGHRHRVYDAVILKTLGATRARLLGAYALEYLMIGFATAAFAVIAGSVAAWLIVSRVMSLSFAWQAGSALGVVLGALVVTVGLGLVGTLLALNQKPATVLRNL</sequence>
<gene>
    <name evidence="8" type="ordered locus">RPE_0305</name>
</gene>
<evidence type="ECO:0000256" key="3">
    <source>
        <dbReference type="ARBA" id="ARBA00022692"/>
    </source>
</evidence>
<feature type="transmembrane region" description="Helical" evidence="6">
    <location>
        <begin position="756"/>
        <end position="776"/>
    </location>
</feature>
<feature type="transmembrane region" description="Helical" evidence="6">
    <location>
        <begin position="295"/>
        <end position="315"/>
    </location>
</feature>
<protein>
    <recommendedName>
        <fullName evidence="7">ABC3 transporter permease C-terminal domain-containing protein</fullName>
    </recommendedName>
</protein>
<feature type="transmembrane region" description="Helical" evidence="6">
    <location>
        <begin position="840"/>
        <end position="866"/>
    </location>
</feature>
<organism evidence="8">
    <name type="scientific">Rhodopseudomonas palustris (strain BisA53)</name>
    <dbReference type="NCBI Taxonomy" id="316055"/>
    <lineage>
        <taxon>Bacteria</taxon>
        <taxon>Pseudomonadati</taxon>
        <taxon>Pseudomonadota</taxon>
        <taxon>Alphaproteobacteria</taxon>
        <taxon>Hyphomicrobiales</taxon>
        <taxon>Nitrobacteraceae</taxon>
        <taxon>Rhodopseudomonas</taxon>
    </lineage>
</organism>
<keyword evidence="2" id="KW-1003">Cell membrane</keyword>
<proteinExistence type="predicted"/>
<feature type="transmembrane region" description="Helical" evidence="6">
    <location>
        <begin position="53"/>
        <end position="77"/>
    </location>
</feature>
<feature type="transmembrane region" description="Helical" evidence="6">
    <location>
        <begin position="390"/>
        <end position="409"/>
    </location>
</feature>
<feature type="domain" description="ABC3 transporter permease C-terminal" evidence="7">
    <location>
        <begin position="299"/>
        <end position="409"/>
    </location>
</feature>
<evidence type="ECO:0000256" key="6">
    <source>
        <dbReference type="SAM" id="Phobius"/>
    </source>
</evidence>
<feature type="transmembrane region" description="Helical" evidence="6">
    <location>
        <begin position="347"/>
        <end position="370"/>
    </location>
</feature>
<dbReference type="PANTHER" id="PTHR30287">
    <property type="entry name" value="MEMBRANE COMPONENT OF PREDICTED ABC SUPERFAMILY METABOLITE UPTAKE TRANSPORTER"/>
    <property type="match status" value="1"/>
</dbReference>
<evidence type="ECO:0000256" key="5">
    <source>
        <dbReference type="ARBA" id="ARBA00023136"/>
    </source>
</evidence>
<evidence type="ECO:0000256" key="2">
    <source>
        <dbReference type="ARBA" id="ARBA00022475"/>
    </source>
</evidence>
<evidence type="ECO:0000256" key="4">
    <source>
        <dbReference type="ARBA" id="ARBA00022989"/>
    </source>
</evidence>
<dbReference type="KEGG" id="rpe:RPE_0305"/>
<accession>Q07UX0</accession>
<feature type="transmembrane region" description="Helical" evidence="6">
    <location>
        <begin position="507"/>
        <end position="528"/>
    </location>
</feature>
<dbReference type="PANTHER" id="PTHR30287:SF1">
    <property type="entry name" value="INNER MEMBRANE PROTEIN"/>
    <property type="match status" value="1"/>
</dbReference>
<comment type="subcellular location">
    <subcellularLocation>
        <location evidence="1">Cell membrane</location>
        <topology evidence="1">Multi-pass membrane protein</topology>
    </subcellularLocation>
</comment>
<evidence type="ECO:0000256" key="1">
    <source>
        <dbReference type="ARBA" id="ARBA00004651"/>
    </source>
</evidence>
<dbReference type="eggNOG" id="COG3127">
    <property type="taxonomic scope" value="Bacteria"/>
</dbReference>
<keyword evidence="4 6" id="KW-1133">Transmembrane helix</keyword>
<reference evidence="8" key="1">
    <citation type="submission" date="2006-09" db="EMBL/GenBank/DDBJ databases">
        <title>Complete sequence of Rhodopseudomonas palustris BisA53.</title>
        <authorList>
            <consortium name="US DOE Joint Genome Institute"/>
            <person name="Copeland A."/>
            <person name="Lucas S."/>
            <person name="Lapidus A."/>
            <person name="Barry K."/>
            <person name="Detter J.C."/>
            <person name="Glavina del Rio T."/>
            <person name="Hammon N."/>
            <person name="Israni S."/>
            <person name="Dalin E."/>
            <person name="Tice H."/>
            <person name="Pitluck S."/>
            <person name="Chain P."/>
            <person name="Malfatti S."/>
            <person name="Shin M."/>
            <person name="Vergez L."/>
            <person name="Schmutz J."/>
            <person name="Larimer F."/>
            <person name="Land M."/>
            <person name="Hauser L."/>
            <person name="Pelletier D.A."/>
            <person name="Kyrpides N."/>
            <person name="Kim E."/>
            <person name="Harwood C.S."/>
            <person name="Oda Y."/>
            <person name="Richardson P."/>
        </authorList>
    </citation>
    <scope>NUCLEOTIDE SEQUENCE [LARGE SCALE GENOMIC DNA]</scope>
    <source>
        <strain evidence="8">BisA53</strain>
    </source>
</reference>
<dbReference type="EMBL" id="CP000463">
    <property type="protein sequence ID" value="ABJ04264.1"/>
    <property type="molecule type" value="Genomic_DNA"/>
</dbReference>
<evidence type="ECO:0000313" key="8">
    <source>
        <dbReference type="EMBL" id="ABJ04264.1"/>
    </source>
</evidence>
<dbReference type="HOGENOM" id="CLU_009475_3_1_5"/>
<feature type="domain" description="ABC3 transporter permease C-terminal" evidence="7">
    <location>
        <begin position="757"/>
        <end position="870"/>
    </location>
</feature>
<dbReference type="InterPro" id="IPR038766">
    <property type="entry name" value="Membrane_comp_ABC_pdt"/>
</dbReference>
<keyword evidence="5 6" id="KW-0472">Membrane</keyword>
<feature type="transmembrane region" description="Helical" evidence="6">
    <location>
        <begin position="437"/>
        <end position="456"/>
    </location>
</feature>
<dbReference type="InterPro" id="IPR003838">
    <property type="entry name" value="ABC3_permease_C"/>
</dbReference>
<dbReference type="Pfam" id="PF02687">
    <property type="entry name" value="FtsX"/>
    <property type="match status" value="2"/>
</dbReference>
<feature type="transmembrane region" description="Helical" evidence="6">
    <location>
        <begin position="462"/>
        <end position="486"/>
    </location>
</feature>
<evidence type="ECO:0000259" key="7">
    <source>
        <dbReference type="Pfam" id="PF02687"/>
    </source>
</evidence>
<feature type="transmembrane region" description="Helical" evidence="6">
    <location>
        <begin position="797"/>
        <end position="828"/>
    </location>
</feature>
<dbReference type="GO" id="GO:0005886">
    <property type="term" value="C:plasma membrane"/>
    <property type="evidence" value="ECO:0007669"/>
    <property type="project" value="UniProtKB-SubCell"/>
</dbReference>